<protein>
    <submittedName>
        <fullName evidence="2">Uncharacterized protein</fullName>
    </submittedName>
</protein>
<keyword evidence="3" id="KW-1185">Reference proteome</keyword>
<dbReference type="RefSeq" id="XP_038804393.1">
    <property type="nucleotide sequence ID" value="XM_038959335.1"/>
</dbReference>
<proteinExistence type="predicted"/>
<dbReference type="Proteomes" id="UP000783213">
    <property type="component" value="Unassembled WGS sequence"/>
</dbReference>
<accession>A0ABQ7I5B8</accession>
<comment type="caution">
    <text evidence="2">The sequence shown here is derived from an EMBL/GenBank/DDBJ whole genome shotgun (WGS) entry which is preliminary data.</text>
</comment>
<sequence>MVNFARYTYPLFFPFLLAALLRSFGACARHLNTVPAPAPTPAPTTIPIPIPRKALETPKNLADLSRLKSRLRSGQSTLYTLHIYFLRARDLPNDFLYMD</sequence>
<dbReference type="EMBL" id="RCSX01000051">
    <property type="protein sequence ID" value="KAF7913162.1"/>
    <property type="molecule type" value="Genomic_DNA"/>
</dbReference>
<gene>
    <name evidence="2" type="ORF">EAE98_011712</name>
</gene>
<feature type="chain" id="PRO_5047440416" evidence="1">
    <location>
        <begin position="29"/>
        <end position="99"/>
    </location>
</feature>
<organism evidence="2 3">
    <name type="scientific">Botrytis deweyae</name>
    <dbReference type="NCBI Taxonomy" id="2478750"/>
    <lineage>
        <taxon>Eukaryota</taxon>
        <taxon>Fungi</taxon>
        <taxon>Dikarya</taxon>
        <taxon>Ascomycota</taxon>
        <taxon>Pezizomycotina</taxon>
        <taxon>Leotiomycetes</taxon>
        <taxon>Helotiales</taxon>
        <taxon>Sclerotiniaceae</taxon>
        <taxon>Botrytis</taxon>
    </lineage>
</organism>
<feature type="signal peptide" evidence="1">
    <location>
        <begin position="1"/>
        <end position="28"/>
    </location>
</feature>
<reference evidence="2 3" key="1">
    <citation type="journal article" date="2020" name="Genome Biol. Evol.">
        <title>Comparative genomics of Sclerotiniaceae.</title>
        <authorList>
            <person name="Valero Jimenez C.A."/>
            <person name="Steentjes M."/>
            <person name="Scholten O.E."/>
            <person name="Van Kan J.A.L."/>
        </authorList>
    </citation>
    <scope>NUCLEOTIDE SEQUENCE [LARGE SCALE GENOMIC DNA]</scope>
    <source>
        <strain evidence="2 3">B1</strain>
    </source>
</reference>
<evidence type="ECO:0000313" key="3">
    <source>
        <dbReference type="Proteomes" id="UP000783213"/>
    </source>
</evidence>
<name>A0ABQ7I5B8_9HELO</name>
<evidence type="ECO:0000256" key="1">
    <source>
        <dbReference type="SAM" id="SignalP"/>
    </source>
</evidence>
<evidence type="ECO:0000313" key="2">
    <source>
        <dbReference type="EMBL" id="KAF7913162.1"/>
    </source>
</evidence>
<dbReference type="GeneID" id="62238483"/>
<keyword evidence="1" id="KW-0732">Signal</keyword>